<keyword evidence="2" id="KW-1133">Transmembrane helix</keyword>
<protein>
    <submittedName>
        <fullName evidence="5">Peptidase S72 domain-containing protein</fullName>
    </submittedName>
</protein>
<keyword evidence="4" id="KW-1185">Reference proteome</keyword>
<feature type="chain" id="PRO_5037894650" evidence="3">
    <location>
        <begin position="17"/>
        <end position="594"/>
    </location>
</feature>
<keyword evidence="2" id="KW-0812">Transmembrane</keyword>
<sequence length="594" mass="65827">MKEFYLLLLFIVGAAASIPEYHGDRRFWTVVDSDNRTNVALHILNKPVNLIFPKNKTIAQLLSDIKLFSPSGNVQCQDTTNTMGFTLLFDEQNHIRGEIKMALTGVGQKVKMFLYDKCGVTEIPDDYATRIIEGIEEKLEDIYGRSCFKDGEPPFRQHGTNTADNVMELKVSPGTPGAFGCQAFLILPEYMRVEDGPLPKAQVNPINNTFAEKATPIFLRIGNNTVIPAFKFAFPLSCNSFKTELYLNFKDELGCKIGIEITQTGFKFSTKGDSAKEIKDASKSPTLVFHETKDLVYVKVKHPLFVHAFDTCTMAKSASDQLVVQLAPEEGGQCDSADVTLSQKDVEKNIDVLIDRAKIVEPNITITPNGTENVTIAAVVTTPKSSDAGFSIWWIALALFGILILVAAVVITYACILQRIRNPKQKPKGPPRSILNHDKEGQPKSLDVKTAVPAESPKKKNKKKKKKKDGELDESSKVSKKSKKEKPQPPKSKPSEREKVDLYEPLPPPMIQKQPRKPGFSAVRTDRTQTEPTGDPTIETGTTQVDSQRTVSGTIEKAKPRPKLKTHANNFTNENELQVGDNPTLQTQVTQPSS</sequence>
<evidence type="ECO:0000256" key="2">
    <source>
        <dbReference type="SAM" id="Phobius"/>
    </source>
</evidence>
<name>A0A914QCQ0_9BILA</name>
<reference evidence="5" key="1">
    <citation type="submission" date="2022-11" db="UniProtKB">
        <authorList>
            <consortium name="WormBaseParasite"/>
        </authorList>
    </citation>
    <scope>IDENTIFICATION</scope>
</reference>
<keyword evidence="3" id="KW-0732">Signal</keyword>
<feature type="compositionally biased region" description="Polar residues" evidence="1">
    <location>
        <begin position="567"/>
        <end position="594"/>
    </location>
</feature>
<feature type="region of interest" description="Disordered" evidence="1">
    <location>
        <begin position="423"/>
        <end position="594"/>
    </location>
</feature>
<evidence type="ECO:0000313" key="4">
    <source>
        <dbReference type="Proteomes" id="UP000887578"/>
    </source>
</evidence>
<feature type="compositionally biased region" description="Polar residues" evidence="1">
    <location>
        <begin position="539"/>
        <end position="553"/>
    </location>
</feature>
<organism evidence="4 5">
    <name type="scientific">Panagrolaimus davidi</name>
    <dbReference type="NCBI Taxonomy" id="227884"/>
    <lineage>
        <taxon>Eukaryota</taxon>
        <taxon>Metazoa</taxon>
        <taxon>Ecdysozoa</taxon>
        <taxon>Nematoda</taxon>
        <taxon>Chromadorea</taxon>
        <taxon>Rhabditida</taxon>
        <taxon>Tylenchina</taxon>
        <taxon>Panagrolaimomorpha</taxon>
        <taxon>Panagrolaimoidea</taxon>
        <taxon>Panagrolaimidae</taxon>
        <taxon>Panagrolaimus</taxon>
    </lineage>
</organism>
<feature type="signal peptide" evidence="3">
    <location>
        <begin position="1"/>
        <end position="16"/>
    </location>
</feature>
<evidence type="ECO:0000256" key="1">
    <source>
        <dbReference type="SAM" id="MobiDB-lite"/>
    </source>
</evidence>
<dbReference type="WBParaSite" id="PDA_v2.g24945.t1">
    <property type="protein sequence ID" value="PDA_v2.g24945.t1"/>
    <property type="gene ID" value="PDA_v2.g24945"/>
</dbReference>
<proteinExistence type="predicted"/>
<accession>A0A914QCQ0</accession>
<evidence type="ECO:0000313" key="5">
    <source>
        <dbReference type="WBParaSite" id="PDA_v2.g24945.t1"/>
    </source>
</evidence>
<dbReference type="AlphaFoldDB" id="A0A914QCQ0"/>
<feature type="transmembrane region" description="Helical" evidence="2">
    <location>
        <begin position="392"/>
        <end position="416"/>
    </location>
</feature>
<keyword evidence="2" id="KW-0472">Membrane</keyword>
<feature type="compositionally biased region" description="Basic and acidic residues" evidence="1">
    <location>
        <begin position="468"/>
        <end position="477"/>
    </location>
</feature>
<feature type="compositionally biased region" description="Basic and acidic residues" evidence="1">
    <location>
        <begin position="485"/>
        <end position="502"/>
    </location>
</feature>
<evidence type="ECO:0000256" key="3">
    <source>
        <dbReference type="SAM" id="SignalP"/>
    </source>
</evidence>
<dbReference type="Proteomes" id="UP000887578">
    <property type="component" value="Unplaced"/>
</dbReference>